<dbReference type="OrthoDB" id="10059561at2759"/>
<dbReference type="EMBL" id="CAJOAZ010000136">
    <property type="protein sequence ID" value="CAF3547550.1"/>
    <property type="molecule type" value="Genomic_DNA"/>
</dbReference>
<dbReference type="Proteomes" id="UP000663845">
    <property type="component" value="Unassembled WGS sequence"/>
</dbReference>
<organism evidence="5 6">
    <name type="scientific">Adineta steineri</name>
    <dbReference type="NCBI Taxonomy" id="433720"/>
    <lineage>
        <taxon>Eukaryota</taxon>
        <taxon>Metazoa</taxon>
        <taxon>Spiralia</taxon>
        <taxon>Gnathifera</taxon>
        <taxon>Rotifera</taxon>
        <taxon>Eurotatoria</taxon>
        <taxon>Bdelloidea</taxon>
        <taxon>Adinetida</taxon>
        <taxon>Adinetidae</taxon>
        <taxon>Adineta</taxon>
    </lineage>
</organism>
<reference evidence="5" key="1">
    <citation type="submission" date="2021-02" db="EMBL/GenBank/DDBJ databases">
        <authorList>
            <person name="Nowell W R."/>
        </authorList>
    </citation>
    <scope>NUCLEOTIDE SEQUENCE</scope>
</reference>
<evidence type="ECO:0000313" key="3">
    <source>
        <dbReference type="EMBL" id="CAF0772497.1"/>
    </source>
</evidence>
<dbReference type="Proteomes" id="UP000663891">
    <property type="component" value="Unassembled WGS sequence"/>
</dbReference>
<dbReference type="EMBL" id="CAJNOE010000006">
    <property type="protein sequence ID" value="CAF0717449.1"/>
    <property type="molecule type" value="Genomic_DNA"/>
</dbReference>
<protein>
    <submittedName>
        <fullName evidence="5">Uncharacterized protein</fullName>
    </submittedName>
</protein>
<evidence type="ECO:0000313" key="4">
    <source>
        <dbReference type="EMBL" id="CAF3547550.1"/>
    </source>
</evidence>
<dbReference type="Proteomes" id="UP000663860">
    <property type="component" value="Unassembled WGS sequence"/>
</dbReference>
<name>A0A819ZJE1_9BILA</name>
<gene>
    <name evidence="1" type="ORF">IZO911_LOCUS1345</name>
    <name evidence="2" type="ORF">JYZ213_LOCUS3553</name>
    <name evidence="5" type="ORF">OKA104_LOCUS39475</name>
    <name evidence="4" type="ORF">OXD698_LOCUS3759</name>
    <name evidence="3" type="ORF">VCS650_LOCUS2453</name>
</gene>
<evidence type="ECO:0000313" key="2">
    <source>
        <dbReference type="EMBL" id="CAF0769851.1"/>
    </source>
</evidence>
<dbReference type="EMBL" id="CAJOAY010007779">
    <property type="protein sequence ID" value="CAF4173445.1"/>
    <property type="molecule type" value="Genomic_DNA"/>
</dbReference>
<evidence type="ECO:0000313" key="6">
    <source>
        <dbReference type="Proteomes" id="UP000663881"/>
    </source>
</evidence>
<accession>A0A819ZJE1</accession>
<evidence type="ECO:0000313" key="1">
    <source>
        <dbReference type="EMBL" id="CAF0717449.1"/>
    </source>
</evidence>
<dbReference type="EMBL" id="CAJNON010000012">
    <property type="protein sequence ID" value="CAF0772497.1"/>
    <property type="molecule type" value="Genomic_DNA"/>
</dbReference>
<comment type="caution">
    <text evidence="5">The sequence shown here is derived from an EMBL/GenBank/DDBJ whole genome shotgun (WGS) entry which is preliminary data.</text>
</comment>
<dbReference type="EMBL" id="CAJNOG010000019">
    <property type="protein sequence ID" value="CAF0769851.1"/>
    <property type="molecule type" value="Genomic_DNA"/>
</dbReference>
<dbReference type="AlphaFoldDB" id="A0A819ZJE1"/>
<evidence type="ECO:0000313" key="5">
    <source>
        <dbReference type="EMBL" id="CAF4173445.1"/>
    </source>
</evidence>
<dbReference type="Proteomes" id="UP000663881">
    <property type="component" value="Unassembled WGS sequence"/>
</dbReference>
<sequence length="106" mass="12440">MASNTKTTSAHQREANNISVSIAASEKKLDQIGPSFMFTQILKEILLTITFEEKHITEFVNYYRDRLAKTKYDIRNIEALERDYKEHYLLSGIHLNVIYMQRSIKN</sequence>
<proteinExistence type="predicted"/>
<dbReference type="Proteomes" id="UP000663844">
    <property type="component" value="Unassembled WGS sequence"/>
</dbReference>